<name>A0A286TUN5_9BACT</name>
<evidence type="ECO:0000313" key="2">
    <source>
        <dbReference type="EMBL" id="GAX59574.1"/>
    </source>
</evidence>
<evidence type="ECO:0000259" key="1">
    <source>
        <dbReference type="Pfam" id="PF01850"/>
    </source>
</evidence>
<dbReference type="SUPFAM" id="SSF88723">
    <property type="entry name" value="PIN domain-like"/>
    <property type="match status" value="1"/>
</dbReference>
<dbReference type="Gene3D" id="3.40.50.1010">
    <property type="entry name" value="5'-nuclease"/>
    <property type="match status" value="1"/>
</dbReference>
<proteinExistence type="predicted"/>
<protein>
    <submittedName>
        <fullName evidence="2">Nucleic acid-binding protein</fullName>
    </submittedName>
</protein>
<dbReference type="RefSeq" id="WP_096892707.1">
    <property type="nucleotide sequence ID" value="NZ_BAOS01000004.1"/>
</dbReference>
<dbReference type="InterPro" id="IPR029060">
    <property type="entry name" value="PIN-like_dom_sf"/>
</dbReference>
<keyword evidence="3" id="KW-1185">Reference proteome</keyword>
<dbReference type="InterPro" id="IPR002716">
    <property type="entry name" value="PIN_dom"/>
</dbReference>
<gene>
    <name evidence="2" type="ORF">SCALIN_C04_0062</name>
</gene>
<reference evidence="3" key="1">
    <citation type="journal article" date="2017" name="Environ. Microbiol. Rep.">
        <title>Genetic Diversity of Marine Anaerobic Ammonium-Oxidizing Bacteria as Revealed by Genomic and Proteomic Analyses of 'Candidatus Scalindua japonica'.</title>
        <authorList>
            <person name="Oshiki M."/>
            <person name="Mizuto K."/>
            <person name="Kimura Z."/>
            <person name="Kindaichi T."/>
            <person name="Satoh H."/>
            <person name="Okabe S."/>
        </authorList>
    </citation>
    <scope>NUCLEOTIDE SEQUENCE [LARGE SCALE GENOMIC DNA]</scope>
    <source>
        <strain evidence="3">husup-a2</strain>
    </source>
</reference>
<organism evidence="2 3">
    <name type="scientific">Candidatus Scalindua japonica</name>
    <dbReference type="NCBI Taxonomy" id="1284222"/>
    <lineage>
        <taxon>Bacteria</taxon>
        <taxon>Pseudomonadati</taxon>
        <taxon>Planctomycetota</taxon>
        <taxon>Candidatus Brocadiia</taxon>
        <taxon>Candidatus Brocadiales</taxon>
        <taxon>Candidatus Scalinduaceae</taxon>
        <taxon>Candidatus Scalindua</taxon>
    </lineage>
</organism>
<dbReference type="Proteomes" id="UP000218542">
    <property type="component" value="Unassembled WGS sequence"/>
</dbReference>
<dbReference type="CDD" id="cd09854">
    <property type="entry name" value="PIN_VapC-like"/>
    <property type="match status" value="1"/>
</dbReference>
<dbReference type="OrthoDB" id="9800524at2"/>
<dbReference type="AlphaFoldDB" id="A0A286TUN5"/>
<sequence length="159" mass="18199">MITSIDTNILLDILLVDNKFALDSKNLIDFYNQKGQLIICELVYAELSSQFPSDKELSKFLNDTSIKLVYSNEKSLALSGERWKKYSRSRKNTHQCHSCGKKFSIHCPHCKHNVRVRQHIISDFIIAAHALNQATLLLSRDRGFLKSCFSDLEVKGKLP</sequence>
<accession>A0A286TUN5</accession>
<feature type="domain" description="PIN" evidence="1">
    <location>
        <begin position="5"/>
        <end position="146"/>
    </location>
</feature>
<evidence type="ECO:0000313" key="3">
    <source>
        <dbReference type="Proteomes" id="UP000218542"/>
    </source>
</evidence>
<comment type="caution">
    <text evidence="2">The sequence shown here is derived from an EMBL/GenBank/DDBJ whole genome shotgun (WGS) entry which is preliminary data.</text>
</comment>
<dbReference type="EMBL" id="BAOS01000004">
    <property type="protein sequence ID" value="GAX59574.1"/>
    <property type="molecule type" value="Genomic_DNA"/>
</dbReference>
<dbReference type="Pfam" id="PF01850">
    <property type="entry name" value="PIN"/>
    <property type="match status" value="1"/>
</dbReference>